<dbReference type="AlphaFoldDB" id="A0A5B6VTT7"/>
<comment type="similarity">
    <text evidence="2">Belongs to the RLP family.</text>
</comment>
<feature type="domain" description="Leucine-rich repeat-containing N-terminal plant-type" evidence="12">
    <location>
        <begin position="33"/>
        <end position="71"/>
    </location>
</feature>
<evidence type="ECO:0000256" key="8">
    <source>
        <dbReference type="ARBA" id="ARBA00023136"/>
    </source>
</evidence>
<comment type="subcellular location">
    <subcellularLocation>
        <location evidence="1">Cell membrane</location>
        <topology evidence="1">Single-pass type I membrane protein</topology>
    </subcellularLocation>
</comment>
<dbReference type="Gene3D" id="3.80.10.10">
    <property type="entry name" value="Ribonuclease Inhibitor"/>
    <property type="match status" value="4"/>
</dbReference>
<organism evidence="13 14">
    <name type="scientific">Gossypium australe</name>
    <dbReference type="NCBI Taxonomy" id="47621"/>
    <lineage>
        <taxon>Eukaryota</taxon>
        <taxon>Viridiplantae</taxon>
        <taxon>Streptophyta</taxon>
        <taxon>Embryophyta</taxon>
        <taxon>Tracheophyta</taxon>
        <taxon>Spermatophyta</taxon>
        <taxon>Magnoliopsida</taxon>
        <taxon>eudicotyledons</taxon>
        <taxon>Gunneridae</taxon>
        <taxon>Pentapetalae</taxon>
        <taxon>rosids</taxon>
        <taxon>malvids</taxon>
        <taxon>Malvales</taxon>
        <taxon>Malvaceae</taxon>
        <taxon>Malvoideae</taxon>
        <taxon>Gossypium</taxon>
    </lineage>
</organism>
<evidence type="ECO:0000256" key="6">
    <source>
        <dbReference type="ARBA" id="ARBA00022737"/>
    </source>
</evidence>
<comment type="caution">
    <text evidence="13">The sequence shown here is derived from an EMBL/GenBank/DDBJ whole genome shotgun (WGS) entry which is preliminary data.</text>
</comment>
<dbReference type="Pfam" id="PF08263">
    <property type="entry name" value="LRRNT_2"/>
    <property type="match status" value="1"/>
</dbReference>
<dbReference type="OrthoDB" id="442066at2759"/>
<dbReference type="GO" id="GO:0005886">
    <property type="term" value="C:plasma membrane"/>
    <property type="evidence" value="ECO:0007669"/>
    <property type="project" value="UniProtKB-SubCell"/>
</dbReference>
<evidence type="ECO:0000256" key="10">
    <source>
        <dbReference type="ARBA" id="ARBA00023180"/>
    </source>
</evidence>
<keyword evidence="10" id="KW-0325">Glycoprotein</keyword>
<proteinExistence type="inferred from homology"/>
<evidence type="ECO:0000256" key="2">
    <source>
        <dbReference type="ARBA" id="ARBA00009592"/>
    </source>
</evidence>
<dbReference type="Pfam" id="PF13855">
    <property type="entry name" value="LRR_8"/>
    <property type="match status" value="1"/>
</dbReference>
<dbReference type="PANTHER" id="PTHR27004:SF439">
    <property type="entry name" value="LEUCINE-RICH REPEAT-CONTAINING N-TERMINAL PLANT-TYPE DOMAIN-CONTAINING PROTEIN"/>
    <property type="match status" value="1"/>
</dbReference>
<keyword evidence="9 13" id="KW-0675">Receptor</keyword>
<evidence type="ECO:0000313" key="13">
    <source>
        <dbReference type="EMBL" id="KAA3472352.1"/>
    </source>
</evidence>
<keyword evidence="5 11" id="KW-0812">Transmembrane</keyword>
<keyword evidence="7 11" id="KW-1133">Transmembrane helix</keyword>
<accession>A0A5B6VTT7</accession>
<dbReference type="EMBL" id="SMMG02000005">
    <property type="protein sequence ID" value="KAA3472352.1"/>
    <property type="molecule type" value="Genomic_DNA"/>
</dbReference>
<evidence type="ECO:0000259" key="12">
    <source>
        <dbReference type="Pfam" id="PF08263"/>
    </source>
</evidence>
<name>A0A5B6VTT7_9ROSI</name>
<dbReference type="InterPro" id="IPR001611">
    <property type="entry name" value="Leu-rich_rpt"/>
</dbReference>
<dbReference type="PANTHER" id="PTHR27004">
    <property type="entry name" value="RECEPTOR-LIKE PROTEIN 12 ISOFORM X1"/>
    <property type="match status" value="1"/>
</dbReference>
<dbReference type="Proteomes" id="UP000325315">
    <property type="component" value="Unassembled WGS sequence"/>
</dbReference>
<keyword evidence="14" id="KW-1185">Reference proteome</keyword>
<evidence type="ECO:0000256" key="5">
    <source>
        <dbReference type="ARBA" id="ARBA00022692"/>
    </source>
</evidence>
<sequence>MEKPSFLPPFMFGLLFATFGVILSAKYSSIIVDLFALLALKSHIIRDPHNFLATNWSTSTSVCNWIGVTCTPRSHCSEFVKHGSHKHHSLLNNYFHGKILKKFAQGCTLQSFQVNNNQLEESLPRSLANGKDLKLLDVGNNYINDTFPDWLGNLDHLQVLILRSNRFYGHAVNSNVIVSFTHLHVIDLCHNNFNVYLPIRFFENLHAIKKSHIPSSLSDLIELESLDLSSNKLQGRILIELTNLGFLEVLNVSHNNLKGPIPQISHCLIALNFSQICLTGLFPSSLGALSKIKSLDRYFNKLEGRIIVKQKKLLFLEVLNLFHNYLASEIPPLIGSLTSLESLCLCCNNFKALKLSWNSLDGTISKCARNMSSSLLHSELLDNNFHGRTPKTFAKGCRLKSFCINNNQLEEPLP</sequence>
<protein>
    <submittedName>
        <fullName evidence="13">Receptor-like protein 12</fullName>
    </submittedName>
</protein>
<gene>
    <name evidence="13" type="ORF">EPI10_022839</name>
</gene>
<evidence type="ECO:0000256" key="4">
    <source>
        <dbReference type="ARBA" id="ARBA00022614"/>
    </source>
</evidence>
<keyword evidence="6" id="KW-0677">Repeat</keyword>
<dbReference type="SUPFAM" id="SSF52058">
    <property type="entry name" value="L domain-like"/>
    <property type="match status" value="1"/>
</dbReference>
<evidence type="ECO:0000313" key="14">
    <source>
        <dbReference type="Proteomes" id="UP000325315"/>
    </source>
</evidence>
<dbReference type="Pfam" id="PF00560">
    <property type="entry name" value="LRR_1"/>
    <property type="match status" value="3"/>
</dbReference>
<feature type="transmembrane region" description="Helical" evidence="11">
    <location>
        <begin position="12"/>
        <end position="40"/>
    </location>
</feature>
<reference evidence="13" key="1">
    <citation type="submission" date="2019-08" db="EMBL/GenBank/DDBJ databases">
        <authorList>
            <person name="Liu F."/>
        </authorList>
    </citation>
    <scope>NUCLEOTIDE SEQUENCE [LARGE SCALE GENOMIC DNA]</scope>
    <source>
        <strain evidence="13">PA1801</strain>
        <tissue evidence="13">Leaf</tissue>
    </source>
</reference>
<dbReference type="InterPro" id="IPR032675">
    <property type="entry name" value="LRR_dom_sf"/>
</dbReference>
<evidence type="ECO:0000256" key="9">
    <source>
        <dbReference type="ARBA" id="ARBA00023170"/>
    </source>
</evidence>
<keyword evidence="4" id="KW-0433">Leucine-rich repeat</keyword>
<keyword evidence="3" id="KW-1003">Cell membrane</keyword>
<evidence type="ECO:0000256" key="3">
    <source>
        <dbReference type="ARBA" id="ARBA00022475"/>
    </source>
</evidence>
<evidence type="ECO:0000256" key="11">
    <source>
        <dbReference type="SAM" id="Phobius"/>
    </source>
</evidence>
<keyword evidence="8 11" id="KW-0472">Membrane</keyword>
<evidence type="ECO:0000256" key="1">
    <source>
        <dbReference type="ARBA" id="ARBA00004251"/>
    </source>
</evidence>
<dbReference type="PRINTS" id="PR00019">
    <property type="entry name" value="LEURICHRPT"/>
</dbReference>
<evidence type="ECO:0000256" key="7">
    <source>
        <dbReference type="ARBA" id="ARBA00022989"/>
    </source>
</evidence>
<dbReference type="InterPro" id="IPR013210">
    <property type="entry name" value="LRR_N_plant-typ"/>
</dbReference>